<comment type="catalytic activity">
    <reaction evidence="1">
        <text>Hydrolysis of alpha-(2-&gt;3)-, alpha-(2-&gt;6)-, alpha-(2-&gt;8)- glycosidic linkages of terminal sialic acid residues in oligosaccharides, glycoproteins, glycolipids, colominic acid and synthetic substrates.</text>
        <dbReference type="EC" id="3.2.1.18"/>
    </reaction>
</comment>
<comment type="caution">
    <text evidence="5">The sequence shown here is derived from an EMBL/GenBank/DDBJ whole genome shotgun (WGS) entry which is preliminary data.</text>
</comment>
<dbReference type="GO" id="GO:0004308">
    <property type="term" value="F:exo-alpha-sialidase activity"/>
    <property type="evidence" value="ECO:0007669"/>
    <property type="project" value="UniProtKB-EC"/>
</dbReference>
<dbReference type="Gene3D" id="2.40.220.10">
    <property type="entry name" value="Intramolecular Trans-sialidase, Domain 3"/>
    <property type="match status" value="1"/>
</dbReference>
<feature type="domain" description="Sialidase" evidence="4">
    <location>
        <begin position="188"/>
        <end position="420"/>
    </location>
</feature>
<dbReference type="HOGENOM" id="CLU_024620_1_0_9"/>
<proteinExistence type="inferred from homology"/>
<protein>
    <recommendedName>
        <fullName evidence="3">exo-alpha-sialidase</fullName>
        <ecNumber evidence="3">3.2.1.18</ecNumber>
    </recommendedName>
</protein>
<dbReference type="GO" id="GO:0006689">
    <property type="term" value="P:ganglioside catabolic process"/>
    <property type="evidence" value="ECO:0007669"/>
    <property type="project" value="TreeGrafter"/>
</dbReference>
<dbReference type="EC" id="3.2.1.18" evidence="3"/>
<dbReference type="Proteomes" id="UP000010296">
    <property type="component" value="Unassembled WGS sequence"/>
</dbReference>
<gene>
    <name evidence="5" type="primary">nanI</name>
    <name evidence="5" type="ORF">HMPREF9088_1388</name>
</gene>
<evidence type="ECO:0000259" key="4">
    <source>
        <dbReference type="Pfam" id="PF13088"/>
    </source>
</evidence>
<dbReference type="Pfam" id="PF13088">
    <property type="entry name" value="BNR_2"/>
    <property type="match status" value="1"/>
</dbReference>
<dbReference type="InterPro" id="IPR011040">
    <property type="entry name" value="Sialidase"/>
</dbReference>
<keyword evidence="5" id="KW-0378">Hydrolase</keyword>
<comment type="similarity">
    <text evidence="2">Belongs to the glycosyl hydrolase 33 family.</text>
</comment>
<dbReference type="RefSeq" id="WP_007208404.1">
    <property type="nucleotide sequence ID" value="NZ_GL622241.1"/>
</dbReference>
<dbReference type="PANTHER" id="PTHR10628:SF30">
    <property type="entry name" value="EXO-ALPHA-SIALIDASE"/>
    <property type="match status" value="1"/>
</dbReference>
<keyword evidence="6" id="KW-1185">Reference proteome</keyword>
<dbReference type="Gene3D" id="2.120.10.10">
    <property type="match status" value="1"/>
</dbReference>
<dbReference type="InterPro" id="IPR036278">
    <property type="entry name" value="Sialidase_sf"/>
</dbReference>
<organism evidence="5 6">
    <name type="scientific">Enterococcus italicus (strain DSM 15952 / CCUG 50447 / LMG 22039 / TP 1.5)</name>
    <dbReference type="NCBI Taxonomy" id="888064"/>
    <lineage>
        <taxon>Bacteria</taxon>
        <taxon>Bacillati</taxon>
        <taxon>Bacillota</taxon>
        <taxon>Bacilli</taxon>
        <taxon>Lactobacillales</taxon>
        <taxon>Enterococcaceae</taxon>
        <taxon>Enterococcus</taxon>
    </lineage>
</organism>
<evidence type="ECO:0000256" key="1">
    <source>
        <dbReference type="ARBA" id="ARBA00000427"/>
    </source>
</evidence>
<dbReference type="InterPro" id="IPR023364">
    <property type="entry name" value="Trans_sialidase_dom3"/>
</dbReference>
<evidence type="ECO:0000313" key="6">
    <source>
        <dbReference type="Proteomes" id="UP000010296"/>
    </source>
</evidence>
<dbReference type="PATRIC" id="fig|888064.11.peg.1619"/>
<dbReference type="PANTHER" id="PTHR10628">
    <property type="entry name" value="SIALIDASE"/>
    <property type="match status" value="1"/>
</dbReference>
<dbReference type="CDD" id="cd15482">
    <property type="entry name" value="Sialidase_non-viral"/>
    <property type="match status" value="1"/>
</dbReference>
<dbReference type="SUPFAM" id="SSF50939">
    <property type="entry name" value="Sialidases"/>
    <property type="match status" value="1"/>
</dbReference>
<reference evidence="5 6" key="1">
    <citation type="submission" date="2010-12" db="EMBL/GenBank/DDBJ databases">
        <authorList>
            <person name="Muzny D."/>
            <person name="Qin X."/>
            <person name="Deng J."/>
            <person name="Jiang H."/>
            <person name="Liu Y."/>
            <person name="Qu J."/>
            <person name="Song X.-Z."/>
            <person name="Zhang L."/>
            <person name="Thornton R."/>
            <person name="Coyle M."/>
            <person name="Francisco L."/>
            <person name="Jackson L."/>
            <person name="Javaid M."/>
            <person name="Korchina V."/>
            <person name="Kovar C."/>
            <person name="Mata R."/>
            <person name="Mathew T."/>
            <person name="Ngo R."/>
            <person name="Nguyen L."/>
            <person name="Nguyen N."/>
            <person name="Okwuonu G."/>
            <person name="Ongeri F."/>
            <person name="Pham C."/>
            <person name="Simmons D."/>
            <person name="Wilczek-Boney K."/>
            <person name="Hale W."/>
            <person name="Jakkamsetti A."/>
            <person name="Pham P."/>
            <person name="Ruth R."/>
            <person name="San Lucas F."/>
            <person name="Warren J."/>
            <person name="Zhang J."/>
            <person name="Zhao Z."/>
            <person name="Zhou C."/>
            <person name="Zhu D."/>
            <person name="Lee S."/>
            <person name="Bess C."/>
            <person name="Blankenburg K."/>
            <person name="Forbes L."/>
            <person name="Fu Q."/>
            <person name="Gubbala S."/>
            <person name="Hirani K."/>
            <person name="Jayaseelan J.C."/>
            <person name="Lara F."/>
            <person name="Munidasa M."/>
            <person name="Palculict T."/>
            <person name="Patil S."/>
            <person name="Pu L.-L."/>
            <person name="Saada N."/>
            <person name="Tang L."/>
            <person name="Weissenberger G."/>
            <person name="Zhu Y."/>
            <person name="Hemphill L."/>
            <person name="Shang Y."/>
            <person name="Youmans B."/>
            <person name="Ayvaz T."/>
            <person name="Ross M."/>
            <person name="Santibanez J."/>
            <person name="Aqrawi P."/>
            <person name="Gross S."/>
            <person name="Joshi V."/>
            <person name="Fowler G."/>
            <person name="Nazareth L."/>
            <person name="Reid J."/>
            <person name="Worley K."/>
            <person name="Petrosino J."/>
            <person name="Highlander S."/>
            <person name="Gibbs R."/>
        </authorList>
    </citation>
    <scope>NUCLEOTIDE SEQUENCE [LARGE SCALE GENOMIC DNA]</scope>
    <source>
        <strain evidence="6">DSM 15952 / CCUG 50447 / LMG 22039 / TP 1.5</strain>
    </source>
</reference>
<name>E6LG98_ENTI1</name>
<sequence>MKNKVSIFYPGLNGSKAYRIPALINTKKNILLATNDARIVNQRDNPNKINSVLRRSFDQGKSWEPVQTTVSFLGEGLQGPAAIDTCLLEDQETGTIFIMYSHSPGGVGCLKSTQGKGFLKTGEKQLINNLHQPFYLSSDGSVYELKNNKKTAYIVDSEGRLFLNGEEIGTIYEIFDEEKDNHLFEISTSFLQLIKSNDQGKTWSKPVDLNLQVKDEWMRFIGSGPGVGIQLKHGGYKGRLLFPMYYTNGTNFFSCGLIYSDDHGVTWQRGKSPNDGRKMDATDFSSELLGNDSHKYELTENQVVELNDGTVVLYMRNHYYKGCVCKAESHDGGQTFGEVSFVEELTNPICQFSIIKYNDSSAPEKDILVFVGPDSATERKYGTVKLSFDGGKTWPYEKCFEHGEFMYSSVTQLGNGNLGIIYEGEEEKSGLVESIYLELSLEEIMA</sequence>
<dbReference type="EMBL" id="AEPV01000050">
    <property type="protein sequence ID" value="EFU73785.1"/>
    <property type="molecule type" value="Genomic_DNA"/>
</dbReference>
<dbReference type="GO" id="GO:0009313">
    <property type="term" value="P:oligosaccharide catabolic process"/>
    <property type="evidence" value="ECO:0007669"/>
    <property type="project" value="TreeGrafter"/>
</dbReference>
<evidence type="ECO:0000256" key="3">
    <source>
        <dbReference type="ARBA" id="ARBA00012733"/>
    </source>
</evidence>
<dbReference type="STRING" id="888064.HMPREF9088_1388"/>
<dbReference type="InterPro" id="IPR026856">
    <property type="entry name" value="Sialidase_fam"/>
</dbReference>
<evidence type="ECO:0000313" key="5">
    <source>
        <dbReference type="EMBL" id="EFU73785.1"/>
    </source>
</evidence>
<dbReference type="eggNOG" id="COG4409">
    <property type="taxonomic scope" value="Bacteria"/>
</dbReference>
<evidence type="ECO:0000256" key="2">
    <source>
        <dbReference type="ARBA" id="ARBA00009348"/>
    </source>
</evidence>
<dbReference type="GO" id="GO:0016020">
    <property type="term" value="C:membrane"/>
    <property type="evidence" value="ECO:0007669"/>
    <property type="project" value="TreeGrafter"/>
</dbReference>
<accession>E6LG98</accession>
<keyword evidence="5" id="KW-0326">Glycosidase</keyword>
<dbReference type="AlphaFoldDB" id="E6LG98"/>
<dbReference type="GO" id="GO:0005737">
    <property type="term" value="C:cytoplasm"/>
    <property type="evidence" value="ECO:0007669"/>
    <property type="project" value="TreeGrafter"/>
</dbReference>